<dbReference type="EMBL" id="CAQQ02387438">
    <property type="status" value="NOT_ANNOTATED_CDS"/>
    <property type="molecule type" value="Genomic_DNA"/>
</dbReference>
<dbReference type="AlphaFoldDB" id="T1H4C0"/>
<evidence type="ECO:0000313" key="1">
    <source>
        <dbReference type="EnsemblMetazoa" id="MESCA011129-PA"/>
    </source>
</evidence>
<evidence type="ECO:0000313" key="2">
    <source>
        <dbReference type="Proteomes" id="UP000015102"/>
    </source>
</evidence>
<reference evidence="2" key="1">
    <citation type="submission" date="2013-02" db="EMBL/GenBank/DDBJ databases">
        <authorList>
            <person name="Hughes D."/>
        </authorList>
    </citation>
    <scope>NUCLEOTIDE SEQUENCE</scope>
    <source>
        <strain>Durham</strain>
        <strain evidence="2">NC isolate 2 -- Noor lab</strain>
    </source>
</reference>
<proteinExistence type="predicted"/>
<dbReference type="HOGENOM" id="CLU_2576576_0_0_1"/>
<keyword evidence="2" id="KW-1185">Reference proteome</keyword>
<sequence length="81" mass="9268">MKGESVYLRIAFEVTCPMSCLSSFELKYHQIYAKPIDGETSYNHHIPCIIQSNLHLECWTFAECLLTGDPIDGETSYNHLI</sequence>
<dbReference type="EMBL" id="CAQQ02387437">
    <property type="status" value="NOT_ANNOTATED_CDS"/>
    <property type="molecule type" value="Genomic_DNA"/>
</dbReference>
<dbReference type="EnsemblMetazoa" id="MESCA011129-RA">
    <property type="protein sequence ID" value="MESCA011129-PA"/>
    <property type="gene ID" value="MESCA011129"/>
</dbReference>
<accession>T1H4C0</accession>
<name>T1H4C0_MEGSC</name>
<protein>
    <submittedName>
        <fullName evidence="1">Uncharacterized protein</fullName>
    </submittedName>
</protein>
<dbReference type="Proteomes" id="UP000015102">
    <property type="component" value="Unassembled WGS sequence"/>
</dbReference>
<organism evidence="1 2">
    <name type="scientific">Megaselia scalaris</name>
    <name type="common">Humpbacked fly</name>
    <name type="synonym">Phora scalaris</name>
    <dbReference type="NCBI Taxonomy" id="36166"/>
    <lineage>
        <taxon>Eukaryota</taxon>
        <taxon>Metazoa</taxon>
        <taxon>Ecdysozoa</taxon>
        <taxon>Arthropoda</taxon>
        <taxon>Hexapoda</taxon>
        <taxon>Insecta</taxon>
        <taxon>Pterygota</taxon>
        <taxon>Neoptera</taxon>
        <taxon>Endopterygota</taxon>
        <taxon>Diptera</taxon>
        <taxon>Brachycera</taxon>
        <taxon>Muscomorpha</taxon>
        <taxon>Platypezoidea</taxon>
        <taxon>Phoridae</taxon>
        <taxon>Megaseliini</taxon>
        <taxon>Megaselia</taxon>
    </lineage>
</organism>
<reference evidence="1" key="2">
    <citation type="submission" date="2015-06" db="UniProtKB">
        <authorList>
            <consortium name="EnsemblMetazoa"/>
        </authorList>
    </citation>
    <scope>IDENTIFICATION</scope>
</reference>